<dbReference type="Proteomes" id="UP000533639">
    <property type="component" value="Unassembled WGS sequence"/>
</dbReference>
<name>A0A9N8J8S1_9FLAO</name>
<sequence>MTHHLHIAMFVYTSETPLQTKKNYASMCLNNLNSKRQNKNQIIVYEK</sequence>
<dbReference type="EMBL" id="CAIJDE010000064">
    <property type="protein sequence ID" value="CAC9976873.1"/>
    <property type="molecule type" value="Genomic_DNA"/>
</dbReference>
<reference evidence="1 2" key="1">
    <citation type="submission" date="2020-06" db="EMBL/GenBank/DDBJ databases">
        <authorList>
            <person name="Criscuolo A."/>
        </authorList>
    </citation>
    <scope>NUCLEOTIDE SEQUENCE [LARGE SCALE GENOMIC DNA]</scope>
    <source>
        <strain evidence="1">PXU-55</strain>
    </source>
</reference>
<proteinExistence type="predicted"/>
<organism evidence="1 2">
    <name type="scientific">Flavobacterium panici</name>
    <dbReference type="NCBI Taxonomy" id="2654843"/>
    <lineage>
        <taxon>Bacteria</taxon>
        <taxon>Pseudomonadati</taxon>
        <taxon>Bacteroidota</taxon>
        <taxon>Flavobacteriia</taxon>
        <taxon>Flavobacteriales</taxon>
        <taxon>Flavobacteriaceae</taxon>
        <taxon>Flavobacterium</taxon>
    </lineage>
</organism>
<dbReference type="AlphaFoldDB" id="A0A9N8J8S1"/>
<comment type="caution">
    <text evidence="1">The sequence shown here is derived from an EMBL/GenBank/DDBJ whole genome shotgun (WGS) entry which is preliminary data.</text>
</comment>
<evidence type="ECO:0000313" key="2">
    <source>
        <dbReference type="Proteomes" id="UP000533639"/>
    </source>
</evidence>
<keyword evidence="2" id="KW-1185">Reference proteome</keyword>
<gene>
    <name evidence="1" type="ORF">FLAPXU55_04601</name>
</gene>
<protein>
    <submittedName>
        <fullName evidence="1">Uncharacterized protein</fullName>
    </submittedName>
</protein>
<accession>A0A9N8J8S1</accession>
<evidence type="ECO:0000313" key="1">
    <source>
        <dbReference type="EMBL" id="CAC9976873.1"/>
    </source>
</evidence>